<evidence type="ECO:0000256" key="5">
    <source>
        <dbReference type="ARBA" id="ARBA00022801"/>
    </source>
</evidence>
<sequence>MRPKSVAARISAWSKQKKILAACLPIVAIAIFSSSRDSSLQGTVELSLPESQVIDTILAENQVAHDIPDYEYQISKGDNLSSIFSTLGFSYQELMRVMETDLNYLVLDTLKPGNTLRFWKTETGDLKKMELVFNIAEHAVYTRLDDGSFGYRDVKIPGTWKQVPVVGEIHGSLSASVNKLGLNSAEISQIVTLLKDKINFKRDLRAGDRFEVVQSRQYVGDEMTGNSEIEAVRIYNRNRVISIYLHSDGQYYDQDGNSLQRAFQRHPFKGNYRMSSKFDPNRHHPVTGRVAPHNGTDWATPSGTPIVATGDGVVIMTRNHPYAGKYVVLQHGGAYKTRYLHLSKILVKKGQRISRGQRIGLSGATGRVTGPHIHYEFIMRGRPVNPVTAKIPMASSVPKAEMAQFKANRDKLNAMLKAQEAKLANVEPKTEPVES</sequence>
<dbReference type="PANTHER" id="PTHR21666">
    <property type="entry name" value="PEPTIDASE-RELATED"/>
    <property type="match status" value="1"/>
</dbReference>
<feature type="domain" description="Csd3-like second N-terminal" evidence="11">
    <location>
        <begin position="158"/>
        <end position="280"/>
    </location>
</feature>
<dbReference type="Gene3D" id="3.10.450.350">
    <property type="match status" value="2"/>
</dbReference>
<protein>
    <submittedName>
        <fullName evidence="12">Peptidase M23 family protein</fullName>
    </submittedName>
</protein>
<keyword evidence="6" id="KW-0862">Zinc</keyword>
<dbReference type="FunFam" id="2.70.70.10:FF:000002">
    <property type="entry name" value="Murein DD-endopeptidase MepM"/>
    <property type="match status" value="1"/>
</dbReference>
<gene>
    <name evidence="12" type="ORF">VPR01S_12_00520</name>
</gene>
<dbReference type="PANTHER" id="PTHR21666:SF292">
    <property type="entry name" value="MUREIN DD-ENDOPEPTIDASE MEPM"/>
    <property type="match status" value="1"/>
</dbReference>
<dbReference type="EMBL" id="BATJ01000012">
    <property type="protein sequence ID" value="GAD68243.1"/>
    <property type="molecule type" value="Genomic_DNA"/>
</dbReference>
<proteinExistence type="predicted"/>
<keyword evidence="3" id="KW-0645">Protease</keyword>
<evidence type="ECO:0000256" key="3">
    <source>
        <dbReference type="ARBA" id="ARBA00022670"/>
    </source>
</evidence>
<dbReference type="Pfam" id="PF19425">
    <property type="entry name" value="Csd3_N2"/>
    <property type="match status" value="1"/>
</dbReference>
<evidence type="ECO:0000313" key="13">
    <source>
        <dbReference type="Proteomes" id="UP000016570"/>
    </source>
</evidence>
<evidence type="ECO:0000256" key="2">
    <source>
        <dbReference type="ARBA" id="ARBA00004196"/>
    </source>
</evidence>
<dbReference type="GO" id="GO:0006508">
    <property type="term" value="P:proteolysis"/>
    <property type="evidence" value="ECO:0007669"/>
    <property type="project" value="UniProtKB-KW"/>
</dbReference>
<dbReference type="GO" id="GO:0030313">
    <property type="term" value="C:cell envelope"/>
    <property type="evidence" value="ECO:0007669"/>
    <property type="project" value="UniProtKB-SubCell"/>
</dbReference>
<comment type="cofactor">
    <cofactor evidence="1">
        <name>Zn(2+)</name>
        <dbReference type="ChEBI" id="CHEBI:29105"/>
    </cofactor>
</comment>
<dbReference type="InterPro" id="IPR011055">
    <property type="entry name" value="Dup_hybrid_motif"/>
</dbReference>
<comment type="caution">
    <text evidence="12">The sequence shown here is derived from an EMBL/GenBank/DDBJ whole genome shotgun (WGS) entry which is preliminary data.</text>
</comment>
<keyword evidence="13" id="KW-1185">Reference proteome</keyword>
<dbReference type="CDD" id="cd12797">
    <property type="entry name" value="M23_peptidase"/>
    <property type="match status" value="1"/>
</dbReference>
<dbReference type="GO" id="GO:0042834">
    <property type="term" value="F:peptidoglycan binding"/>
    <property type="evidence" value="ECO:0007669"/>
    <property type="project" value="InterPro"/>
</dbReference>
<dbReference type="InterPro" id="IPR050570">
    <property type="entry name" value="Cell_wall_metabolism_enzyme"/>
</dbReference>
<dbReference type="InterPro" id="IPR007340">
    <property type="entry name" value="LysM_Opacity-associatedA"/>
</dbReference>
<evidence type="ECO:0000256" key="6">
    <source>
        <dbReference type="ARBA" id="ARBA00022833"/>
    </source>
</evidence>
<dbReference type="Pfam" id="PF01551">
    <property type="entry name" value="Peptidase_M23"/>
    <property type="match status" value="1"/>
</dbReference>
<keyword evidence="7" id="KW-0482">Metalloprotease</keyword>
<accession>U3BNU9</accession>
<evidence type="ECO:0000256" key="7">
    <source>
        <dbReference type="ARBA" id="ARBA00023049"/>
    </source>
</evidence>
<dbReference type="Pfam" id="PF04225">
    <property type="entry name" value="LysM_OapA"/>
    <property type="match status" value="1"/>
</dbReference>
<dbReference type="AlphaFoldDB" id="U3BNU9"/>
<evidence type="ECO:0000259" key="11">
    <source>
        <dbReference type="Pfam" id="PF19425"/>
    </source>
</evidence>
<evidence type="ECO:0000259" key="10">
    <source>
        <dbReference type="Pfam" id="PF04225"/>
    </source>
</evidence>
<dbReference type="SUPFAM" id="SSF51261">
    <property type="entry name" value="Duplicated hybrid motif"/>
    <property type="match status" value="1"/>
</dbReference>
<dbReference type="eggNOG" id="COG1388">
    <property type="taxonomic scope" value="Bacteria"/>
</dbReference>
<dbReference type="InterPro" id="IPR045834">
    <property type="entry name" value="Csd3_N2"/>
</dbReference>
<dbReference type="STRING" id="1219065.VPR01S_12_00520"/>
<feature type="domain" description="M23ase beta-sheet core" evidence="9">
    <location>
        <begin position="292"/>
        <end position="386"/>
    </location>
</feature>
<feature type="domain" description="Opacity-associated protein A LysM-like" evidence="10">
    <location>
        <begin position="71"/>
        <end position="152"/>
    </location>
</feature>
<evidence type="ECO:0000256" key="4">
    <source>
        <dbReference type="ARBA" id="ARBA00022723"/>
    </source>
</evidence>
<dbReference type="Proteomes" id="UP000016570">
    <property type="component" value="Unassembled WGS sequence"/>
</dbReference>
<dbReference type="GO" id="GO:0046872">
    <property type="term" value="F:metal ion binding"/>
    <property type="evidence" value="ECO:0007669"/>
    <property type="project" value="UniProtKB-KW"/>
</dbReference>
<organism evidence="12 13">
    <name type="scientific">Vibrio proteolyticus NBRC 13287</name>
    <dbReference type="NCBI Taxonomy" id="1219065"/>
    <lineage>
        <taxon>Bacteria</taxon>
        <taxon>Pseudomonadati</taxon>
        <taxon>Pseudomonadota</taxon>
        <taxon>Gammaproteobacteria</taxon>
        <taxon>Vibrionales</taxon>
        <taxon>Vibrionaceae</taxon>
        <taxon>Vibrio</taxon>
    </lineage>
</organism>
<keyword evidence="5" id="KW-0378">Hydrolase</keyword>
<dbReference type="InterPro" id="IPR016047">
    <property type="entry name" value="M23ase_b-sheet_dom"/>
</dbReference>
<comment type="subcellular location">
    <subcellularLocation>
        <location evidence="2">Cell envelope</location>
    </subcellularLocation>
</comment>
<dbReference type="GO" id="GO:0004222">
    <property type="term" value="F:metalloendopeptidase activity"/>
    <property type="evidence" value="ECO:0007669"/>
    <property type="project" value="TreeGrafter"/>
</dbReference>
<evidence type="ECO:0000259" key="9">
    <source>
        <dbReference type="Pfam" id="PF01551"/>
    </source>
</evidence>
<comment type="pathway">
    <text evidence="8">Cell wall degradation; peptidoglycan degradation.</text>
</comment>
<keyword evidence="4" id="KW-0479">Metal-binding</keyword>
<evidence type="ECO:0000313" key="12">
    <source>
        <dbReference type="EMBL" id="GAD68243.1"/>
    </source>
</evidence>
<dbReference type="eggNOG" id="COG0739">
    <property type="taxonomic scope" value="Bacteria"/>
</dbReference>
<evidence type="ECO:0000256" key="8">
    <source>
        <dbReference type="ARBA" id="ARBA00060568"/>
    </source>
</evidence>
<evidence type="ECO:0000256" key="1">
    <source>
        <dbReference type="ARBA" id="ARBA00001947"/>
    </source>
</evidence>
<reference evidence="12 13" key="1">
    <citation type="submission" date="2013-09" db="EMBL/GenBank/DDBJ databases">
        <title>Whole genome shotgun sequence of Vibrio proteolyticus NBRC 13287.</title>
        <authorList>
            <person name="Isaki S."/>
            <person name="Hosoyama A."/>
            <person name="Numata M."/>
            <person name="Hashimoto M."/>
            <person name="Hosoyama Y."/>
            <person name="Tsuchikane K."/>
            <person name="Noguchi M."/>
            <person name="Hirakata S."/>
            <person name="Ichikawa N."/>
            <person name="Ohji S."/>
            <person name="Yamazoe A."/>
            <person name="Fujita N."/>
        </authorList>
    </citation>
    <scope>NUCLEOTIDE SEQUENCE [LARGE SCALE GENOMIC DNA]</scope>
    <source>
        <strain evidence="12 13">NBRC 13287</strain>
    </source>
</reference>
<dbReference type="Gene3D" id="2.70.70.10">
    <property type="entry name" value="Glucose Permease (Domain IIA)"/>
    <property type="match status" value="1"/>
</dbReference>
<name>U3BNU9_VIBPR</name>